<dbReference type="InterPro" id="IPR000719">
    <property type="entry name" value="Prot_kinase_dom"/>
</dbReference>
<dbReference type="FunFam" id="1.10.510.10:FF:000021">
    <property type="entry name" value="Serine/threonine protein kinase"/>
    <property type="match status" value="1"/>
</dbReference>
<evidence type="ECO:0000256" key="2">
    <source>
        <dbReference type="ARBA" id="ARBA00022527"/>
    </source>
</evidence>
<sequence>MAANSLAQFRILSRLGAGGMGEVFLAEDTRLGRRVALKVIAPRLSVDAVFRERFLQEARAASALDHPNICAIHGIEFADDGRMAIVMAYYEGETLEQRLRAGGLALAEALGVTAQVADGLARAHEAGIVHRDIKPTNIMITADGLVKILDFGVARVTGSELTATGDAIGTPAFMPPEQIRGESVDARADLWALGVTLYTLLTGQHPFRADSTHGLVYATLEREPEPLAALAPHVPPSVVALVGRCLAKRKEDRVAGAREIADALRAALAALPPESGSALPPAAAAALAQGSRPARGPAREGVLTSAPTFPVGAGAPTGATTVPAVATSRRTPWLWAALGAALAIAAVVLVPRVLPERGGLRVAVLPAVVEGAPDSLAQRLRIAAAEAALTRALAPLRGVTVVDPAELRGLPGGPAAAAIALRADEMLEARLVANGDEWFVTLRRLSGRDGKLLGVRSFTAQSDPALTFANALGIESVNFYPKRSSGRTPAVPQVSRADYDEYVQLYRLERDRESGGLTAAQYRERVRSLAERAPRFADAQMLLVDYALRELATTRDTTFLPLVEAATRRAESASPDDPRLPVARLRVALARADLPDARRHVEELALRLPGDAEVERWRAVVAEREGDFDAALRHLRDAVARRPSRRMLQALADLEMRQGLVPEARVHLDTLVARFPTDRYPLSKLAQLELLNGDPLRADSLYSRLVESQPGQVPSLTNRGLARMLHGDWAGAEADFAASMEMAPDNLDIALNRADCLGLTGRTAEATALYTRIEKASRAESDAGDAFNRLRRAQCLVRTGRVREALALADGALADAAEDGEAHYAAALVDALGERPDSALARSRRALALGVGPSWFALPWFDAVRRNPAFAKALAAN</sequence>
<dbReference type="Proteomes" id="UP000696931">
    <property type="component" value="Unassembled WGS sequence"/>
</dbReference>
<feature type="domain" description="Protein kinase" evidence="8">
    <location>
        <begin position="9"/>
        <end position="268"/>
    </location>
</feature>
<dbReference type="CDD" id="cd14014">
    <property type="entry name" value="STKc_PknB_like"/>
    <property type="match status" value="1"/>
</dbReference>
<name>A0A933SC19_UNCEI</name>
<organism evidence="9 10">
    <name type="scientific">Eiseniibacteriota bacterium</name>
    <dbReference type="NCBI Taxonomy" id="2212470"/>
    <lineage>
        <taxon>Bacteria</taxon>
        <taxon>Candidatus Eiseniibacteriota</taxon>
    </lineage>
</organism>
<feature type="binding site" evidence="7">
    <location>
        <position position="38"/>
    </location>
    <ligand>
        <name>ATP</name>
        <dbReference type="ChEBI" id="CHEBI:30616"/>
    </ligand>
</feature>
<dbReference type="PROSITE" id="PS50011">
    <property type="entry name" value="PROTEIN_KINASE_DOM"/>
    <property type="match status" value="1"/>
</dbReference>
<dbReference type="PROSITE" id="PS00108">
    <property type="entry name" value="PROTEIN_KINASE_ST"/>
    <property type="match status" value="1"/>
</dbReference>
<keyword evidence="4 7" id="KW-0547">Nucleotide-binding</keyword>
<dbReference type="SMART" id="SM00028">
    <property type="entry name" value="TPR"/>
    <property type="match status" value="2"/>
</dbReference>
<dbReference type="Pfam" id="PF14559">
    <property type="entry name" value="TPR_19"/>
    <property type="match status" value="1"/>
</dbReference>
<dbReference type="SUPFAM" id="SSF56112">
    <property type="entry name" value="Protein kinase-like (PK-like)"/>
    <property type="match status" value="1"/>
</dbReference>
<evidence type="ECO:0000256" key="3">
    <source>
        <dbReference type="ARBA" id="ARBA00022679"/>
    </source>
</evidence>
<comment type="caution">
    <text evidence="9">The sequence shown here is derived from an EMBL/GenBank/DDBJ whole genome shotgun (WGS) entry which is preliminary data.</text>
</comment>
<evidence type="ECO:0000256" key="4">
    <source>
        <dbReference type="ARBA" id="ARBA00022741"/>
    </source>
</evidence>
<evidence type="ECO:0000313" key="10">
    <source>
        <dbReference type="Proteomes" id="UP000696931"/>
    </source>
</evidence>
<dbReference type="AlphaFoldDB" id="A0A933SC19"/>
<keyword evidence="3" id="KW-0808">Transferase</keyword>
<dbReference type="InterPro" id="IPR011990">
    <property type="entry name" value="TPR-like_helical_dom_sf"/>
</dbReference>
<gene>
    <name evidence="9" type="ORF">HZA61_08835</name>
</gene>
<dbReference type="GO" id="GO:0004674">
    <property type="term" value="F:protein serine/threonine kinase activity"/>
    <property type="evidence" value="ECO:0007669"/>
    <property type="project" value="UniProtKB-KW"/>
</dbReference>
<dbReference type="SMART" id="SM00220">
    <property type="entry name" value="S_TKc"/>
    <property type="match status" value="1"/>
</dbReference>
<dbReference type="EC" id="2.7.11.1" evidence="1"/>
<keyword evidence="6 7" id="KW-0067">ATP-binding</keyword>
<dbReference type="PROSITE" id="PS00107">
    <property type="entry name" value="PROTEIN_KINASE_ATP"/>
    <property type="match status" value="1"/>
</dbReference>
<evidence type="ECO:0000256" key="7">
    <source>
        <dbReference type="PROSITE-ProRule" id="PRU10141"/>
    </source>
</evidence>
<dbReference type="InterPro" id="IPR011009">
    <property type="entry name" value="Kinase-like_dom_sf"/>
</dbReference>
<dbReference type="Gene3D" id="1.25.40.10">
    <property type="entry name" value="Tetratricopeptide repeat domain"/>
    <property type="match status" value="3"/>
</dbReference>
<dbReference type="PANTHER" id="PTHR43289">
    <property type="entry name" value="MITOGEN-ACTIVATED PROTEIN KINASE KINASE KINASE 20-RELATED"/>
    <property type="match status" value="1"/>
</dbReference>
<dbReference type="Pfam" id="PF00069">
    <property type="entry name" value="Pkinase"/>
    <property type="match status" value="1"/>
</dbReference>
<dbReference type="InterPro" id="IPR008271">
    <property type="entry name" value="Ser/Thr_kinase_AS"/>
</dbReference>
<dbReference type="GO" id="GO:0005524">
    <property type="term" value="F:ATP binding"/>
    <property type="evidence" value="ECO:0007669"/>
    <property type="project" value="UniProtKB-UniRule"/>
</dbReference>
<keyword evidence="5 9" id="KW-0418">Kinase</keyword>
<keyword evidence="2" id="KW-0723">Serine/threonine-protein kinase</keyword>
<evidence type="ECO:0000313" key="9">
    <source>
        <dbReference type="EMBL" id="MBI5169579.1"/>
    </source>
</evidence>
<dbReference type="PANTHER" id="PTHR43289:SF6">
    <property type="entry name" value="SERINE_THREONINE-PROTEIN KINASE NEKL-3"/>
    <property type="match status" value="1"/>
</dbReference>
<dbReference type="InterPro" id="IPR019734">
    <property type="entry name" value="TPR_rpt"/>
</dbReference>
<dbReference type="Gene3D" id="1.10.510.10">
    <property type="entry name" value="Transferase(Phosphotransferase) domain 1"/>
    <property type="match status" value="1"/>
</dbReference>
<evidence type="ECO:0000256" key="5">
    <source>
        <dbReference type="ARBA" id="ARBA00022777"/>
    </source>
</evidence>
<dbReference type="Gene3D" id="3.30.200.20">
    <property type="entry name" value="Phosphorylase Kinase, domain 1"/>
    <property type="match status" value="1"/>
</dbReference>
<dbReference type="InterPro" id="IPR017441">
    <property type="entry name" value="Protein_kinase_ATP_BS"/>
</dbReference>
<proteinExistence type="predicted"/>
<reference evidence="9" key="1">
    <citation type="submission" date="2020-07" db="EMBL/GenBank/DDBJ databases">
        <title>Huge and variable diversity of episymbiotic CPR bacteria and DPANN archaea in groundwater ecosystems.</title>
        <authorList>
            <person name="He C.Y."/>
            <person name="Keren R."/>
            <person name="Whittaker M."/>
            <person name="Farag I.F."/>
            <person name="Doudna J."/>
            <person name="Cate J.H.D."/>
            <person name="Banfield J.F."/>
        </authorList>
    </citation>
    <scope>NUCLEOTIDE SEQUENCE</scope>
    <source>
        <strain evidence="9">NC_groundwater_1813_Pr3_B-0.1um_71_17</strain>
    </source>
</reference>
<dbReference type="SUPFAM" id="SSF48452">
    <property type="entry name" value="TPR-like"/>
    <property type="match status" value="1"/>
</dbReference>
<accession>A0A933SC19</accession>
<protein>
    <recommendedName>
        <fullName evidence="1">non-specific serine/threonine protein kinase</fullName>
        <ecNumber evidence="1">2.7.11.1</ecNumber>
    </recommendedName>
</protein>
<evidence type="ECO:0000259" key="8">
    <source>
        <dbReference type="PROSITE" id="PS50011"/>
    </source>
</evidence>
<dbReference type="EMBL" id="JACRIW010000058">
    <property type="protein sequence ID" value="MBI5169579.1"/>
    <property type="molecule type" value="Genomic_DNA"/>
</dbReference>
<evidence type="ECO:0000256" key="6">
    <source>
        <dbReference type="ARBA" id="ARBA00022840"/>
    </source>
</evidence>
<evidence type="ECO:0000256" key="1">
    <source>
        <dbReference type="ARBA" id="ARBA00012513"/>
    </source>
</evidence>